<keyword evidence="3" id="KW-1185">Reference proteome</keyword>
<evidence type="ECO:0000256" key="1">
    <source>
        <dbReference type="SAM" id="MobiDB-lite"/>
    </source>
</evidence>
<evidence type="ECO:0000313" key="2">
    <source>
        <dbReference type="EMBL" id="CAK9168309.1"/>
    </source>
</evidence>
<proteinExistence type="predicted"/>
<organism evidence="2 3">
    <name type="scientific">Ilex paraguariensis</name>
    <name type="common">yerba mate</name>
    <dbReference type="NCBI Taxonomy" id="185542"/>
    <lineage>
        <taxon>Eukaryota</taxon>
        <taxon>Viridiplantae</taxon>
        <taxon>Streptophyta</taxon>
        <taxon>Embryophyta</taxon>
        <taxon>Tracheophyta</taxon>
        <taxon>Spermatophyta</taxon>
        <taxon>Magnoliopsida</taxon>
        <taxon>eudicotyledons</taxon>
        <taxon>Gunneridae</taxon>
        <taxon>Pentapetalae</taxon>
        <taxon>asterids</taxon>
        <taxon>campanulids</taxon>
        <taxon>Aquifoliales</taxon>
        <taxon>Aquifoliaceae</taxon>
        <taxon>Ilex</taxon>
    </lineage>
</organism>
<accession>A0ABC8TG46</accession>
<gene>
    <name evidence="2" type="ORF">ILEXP_LOCUS37688</name>
</gene>
<reference evidence="2 3" key="1">
    <citation type="submission" date="2024-02" db="EMBL/GenBank/DDBJ databases">
        <authorList>
            <person name="Vignale AGUSTIN F."/>
            <person name="Sosa J E."/>
            <person name="Modenutti C."/>
        </authorList>
    </citation>
    <scope>NUCLEOTIDE SEQUENCE [LARGE SCALE GENOMIC DNA]</scope>
</reference>
<name>A0ABC8TG46_9AQUA</name>
<dbReference type="EMBL" id="CAUOFW020005057">
    <property type="protein sequence ID" value="CAK9168309.1"/>
    <property type="molecule type" value="Genomic_DNA"/>
</dbReference>
<dbReference type="AlphaFoldDB" id="A0ABC8TG46"/>
<dbReference type="Proteomes" id="UP001642360">
    <property type="component" value="Unassembled WGS sequence"/>
</dbReference>
<evidence type="ECO:0000313" key="3">
    <source>
        <dbReference type="Proteomes" id="UP001642360"/>
    </source>
</evidence>
<protein>
    <submittedName>
        <fullName evidence="2">Uncharacterized protein</fullName>
    </submittedName>
</protein>
<sequence length="171" mass="18518">MVVEVVQKRKPEGGGKGEEGHVGYSLLSLMWKQGCTIGCSSGVKKYFQVCYSIWDAKYAMQQAFKTLMGQMNTQNNQFSNAAFSPGSPFPYPSPPASGPTASSAPAASQPVTVDVSATKVEAAPTTHVKDHKESEKGPKKYGTSGLFLHFFNVYVKKSTMATRGLLLYLDH</sequence>
<dbReference type="PANTHER" id="PTHR47296:SF1">
    <property type="entry name" value="PROTEIN TIC 40, CHLOROPLASTIC"/>
    <property type="match status" value="1"/>
</dbReference>
<feature type="region of interest" description="Disordered" evidence="1">
    <location>
        <begin position="89"/>
        <end position="108"/>
    </location>
</feature>
<comment type="caution">
    <text evidence="2">The sequence shown here is derived from an EMBL/GenBank/DDBJ whole genome shotgun (WGS) entry which is preliminary data.</text>
</comment>
<feature type="compositionally biased region" description="Low complexity" evidence="1">
    <location>
        <begin position="98"/>
        <end position="108"/>
    </location>
</feature>
<dbReference type="PANTHER" id="PTHR47296">
    <property type="entry name" value="PROTEIN TIC 40, CHLOROPLASTIC"/>
    <property type="match status" value="1"/>
</dbReference>